<dbReference type="EMBL" id="CP040098">
    <property type="protein sequence ID" value="QCQ21558.1"/>
    <property type="molecule type" value="Genomic_DNA"/>
</dbReference>
<sequence length="76" mass="9134">MKTTAYFIASVIARRPYLKMEWIEHVLNNPIRTEVQPNGRIRYWGYLADINKYLRVVMQSDGETVHNAFFDRRFKP</sequence>
<reference evidence="1 2" key="2">
    <citation type="submission" date="2019-05" db="EMBL/GenBank/DDBJ databases">
        <authorList>
            <person name="Suflita J.M."/>
            <person name="Marks C.R."/>
        </authorList>
    </citation>
    <scope>NUCLEOTIDE SEQUENCE [LARGE SCALE GENOMIC DNA]</scope>
    <source>
        <strain evidence="1 2">ALDC</strain>
    </source>
</reference>
<evidence type="ECO:0008006" key="3">
    <source>
        <dbReference type="Google" id="ProtNLM"/>
    </source>
</evidence>
<protein>
    <recommendedName>
        <fullName evidence="3">DUF4258 domain-containing protein</fullName>
    </recommendedName>
</protein>
<organism evidence="1 2">
    <name type="scientific">Desulfoglaeba alkanexedens ALDC</name>
    <dbReference type="NCBI Taxonomy" id="980445"/>
    <lineage>
        <taxon>Bacteria</taxon>
        <taxon>Pseudomonadati</taxon>
        <taxon>Thermodesulfobacteriota</taxon>
        <taxon>Syntrophobacteria</taxon>
        <taxon>Syntrophobacterales</taxon>
        <taxon>Syntrophobacteraceae</taxon>
        <taxon>Desulfoglaeba</taxon>
    </lineage>
</organism>
<name>A0A4P8L161_9BACT</name>
<reference evidence="1 2" key="1">
    <citation type="submission" date="2019-05" db="EMBL/GenBank/DDBJ databases">
        <title>The Complete Genome Sequence of the n-alkane-degrading Desulfoglaeba alkanexedens ALDC reveals multiple alkylsuccinate synthase gene clusters.</title>
        <authorList>
            <person name="Callaghan A.V."/>
            <person name="Davidova I.A."/>
            <person name="Duncan K.E."/>
            <person name="Morris B."/>
            <person name="McInerney M.J."/>
        </authorList>
    </citation>
    <scope>NUCLEOTIDE SEQUENCE [LARGE SCALE GENOMIC DNA]</scope>
    <source>
        <strain evidence="1 2">ALDC</strain>
    </source>
</reference>
<accession>A0A4P8L161</accession>
<evidence type="ECO:0000313" key="1">
    <source>
        <dbReference type="EMBL" id="QCQ21558.1"/>
    </source>
</evidence>
<dbReference type="Proteomes" id="UP000298602">
    <property type="component" value="Chromosome"/>
</dbReference>
<dbReference type="OrthoDB" id="290767at2"/>
<evidence type="ECO:0000313" key="2">
    <source>
        <dbReference type="Proteomes" id="UP000298602"/>
    </source>
</evidence>
<gene>
    <name evidence="1" type="ORF">FDQ92_04830</name>
</gene>
<dbReference type="AlphaFoldDB" id="A0A4P8L161"/>
<dbReference type="KEGG" id="dax:FDQ92_04830"/>
<dbReference type="RefSeq" id="WP_137423527.1">
    <property type="nucleotide sequence ID" value="NZ_CP040098.1"/>
</dbReference>
<proteinExistence type="predicted"/>
<keyword evidence="2" id="KW-1185">Reference proteome</keyword>